<proteinExistence type="inferred from homology"/>
<dbReference type="SUPFAM" id="SSF88946">
    <property type="entry name" value="Sigma2 domain of RNA polymerase sigma factors"/>
    <property type="match status" value="1"/>
</dbReference>
<feature type="domain" description="RNA polymerase sigma-70" evidence="6">
    <location>
        <begin position="63"/>
        <end position="76"/>
    </location>
</feature>
<gene>
    <name evidence="8" type="ORF">B0W44_15040</name>
</gene>
<dbReference type="PIRSF" id="PIRSF000770">
    <property type="entry name" value="RNA_pol_sigma-SigE/K"/>
    <property type="match status" value="1"/>
</dbReference>
<dbReference type="InterPro" id="IPR007627">
    <property type="entry name" value="RNA_pol_sigma70_r2"/>
</dbReference>
<dbReference type="PANTHER" id="PTHR30385:SF7">
    <property type="entry name" value="RNA POLYMERASE SIGMA FACTOR FLIA"/>
    <property type="match status" value="1"/>
</dbReference>
<dbReference type="InterPro" id="IPR000943">
    <property type="entry name" value="RNA_pol_sigma70"/>
</dbReference>
<dbReference type="CDD" id="cd06171">
    <property type="entry name" value="Sigma70_r4"/>
    <property type="match status" value="1"/>
</dbReference>
<name>A0A1U9K9X9_9BACL</name>
<keyword evidence="9" id="KW-1185">Reference proteome</keyword>
<comment type="similarity">
    <text evidence="5">Belongs to the sigma-70 factor family.</text>
</comment>
<dbReference type="Proteomes" id="UP000188603">
    <property type="component" value="Chromosome"/>
</dbReference>
<dbReference type="PANTHER" id="PTHR30385">
    <property type="entry name" value="SIGMA FACTOR F FLAGELLAR"/>
    <property type="match status" value="1"/>
</dbReference>
<dbReference type="InterPro" id="IPR013325">
    <property type="entry name" value="RNA_pol_sigma_r2"/>
</dbReference>
<comment type="function">
    <text evidence="5">Sigma factors are initiation factors that promote the attachment of RNA polymerase to specific initiation sites and are then released.</text>
</comment>
<dbReference type="SUPFAM" id="SSF88659">
    <property type="entry name" value="Sigma3 and sigma4 domains of RNA polymerase sigma factors"/>
    <property type="match status" value="2"/>
</dbReference>
<dbReference type="STRING" id="1471761.B0W44_15040"/>
<keyword evidence="2 5" id="KW-0731">Sigma factor</keyword>
<dbReference type="NCBIfam" id="TIGR02479">
    <property type="entry name" value="FliA_WhiG"/>
    <property type="match status" value="1"/>
</dbReference>
<feature type="domain" description="RNA polymerase sigma-70" evidence="7">
    <location>
        <begin position="228"/>
        <end position="254"/>
    </location>
</feature>
<keyword evidence="4 5" id="KW-0804">Transcription</keyword>
<sequence>MEVKKIEEKETGEELPLSEWWKAWRERRDKKAQERLVKKYLPLVEYVANRLSVGLSSSVKKEDLISYGRIGLLDAVNKFEYERGLQFETYAIWRIRGAMIDGLRQEDWLSRSLREKTKKIEEAYSALEQKLLRSVTDEELCEHLGLSLRELHKLLSDTAFANMLSMDDPVLDEEGESSRHFLVADRKEKEPESILDREQTKVILAETIERLPEKERLVVNLFYYEELTLTEIARIMNLSPSRISQLHSKALYRMRTALKRHQSLVTS</sequence>
<evidence type="ECO:0000313" key="8">
    <source>
        <dbReference type="EMBL" id="AQS56867.1"/>
    </source>
</evidence>
<evidence type="ECO:0000256" key="4">
    <source>
        <dbReference type="ARBA" id="ARBA00023163"/>
    </source>
</evidence>
<dbReference type="InterPro" id="IPR012845">
    <property type="entry name" value="RNA_pol_sigma_FliA_WhiG"/>
</dbReference>
<keyword evidence="3 5" id="KW-0238">DNA-binding</keyword>
<dbReference type="RefSeq" id="WP_077720735.1">
    <property type="nucleotide sequence ID" value="NZ_CP019699.1"/>
</dbReference>
<dbReference type="OrthoDB" id="9799825at2"/>
<dbReference type="PROSITE" id="PS00716">
    <property type="entry name" value="SIGMA70_2"/>
    <property type="match status" value="1"/>
</dbReference>
<evidence type="ECO:0000256" key="3">
    <source>
        <dbReference type="ARBA" id="ARBA00023125"/>
    </source>
</evidence>
<dbReference type="EMBL" id="CP019699">
    <property type="protein sequence ID" value="AQS56867.1"/>
    <property type="molecule type" value="Genomic_DNA"/>
</dbReference>
<dbReference type="GO" id="GO:0003899">
    <property type="term" value="F:DNA-directed RNA polymerase activity"/>
    <property type="evidence" value="ECO:0007669"/>
    <property type="project" value="InterPro"/>
</dbReference>
<dbReference type="GO" id="GO:0016987">
    <property type="term" value="F:sigma factor activity"/>
    <property type="evidence" value="ECO:0007669"/>
    <property type="project" value="UniProtKB-KW"/>
</dbReference>
<dbReference type="NCBIfam" id="NF005413">
    <property type="entry name" value="PRK06986.1"/>
    <property type="match status" value="1"/>
</dbReference>
<reference evidence="8 9" key="1">
    <citation type="journal article" date="2015" name="Int. J. Syst. Evol. Microbiol.">
        <title>Novibacillus thermophilus gen. nov., sp. nov., a Gram-staining-negative and moderately thermophilic member of the family Thermoactinomycetaceae.</title>
        <authorList>
            <person name="Yang G."/>
            <person name="Chen J."/>
            <person name="Zhou S."/>
        </authorList>
    </citation>
    <scope>NUCLEOTIDE SEQUENCE [LARGE SCALE GENOMIC DNA]</scope>
    <source>
        <strain evidence="8 9">SG-1</strain>
    </source>
</reference>
<accession>A0A1U9K9X9</accession>
<dbReference type="Gene3D" id="1.10.1740.10">
    <property type="match status" value="1"/>
</dbReference>
<dbReference type="InterPro" id="IPR007630">
    <property type="entry name" value="RNA_pol_sigma70_r4"/>
</dbReference>
<dbReference type="NCBIfam" id="TIGR02937">
    <property type="entry name" value="sigma70-ECF"/>
    <property type="match status" value="1"/>
</dbReference>
<evidence type="ECO:0000256" key="1">
    <source>
        <dbReference type="ARBA" id="ARBA00023015"/>
    </source>
</evidence>
<dbReference type="Pfam" id="PF04539">
    <property type="entry name" value="Sigma70_r3"/>
    <property type="match status" value="1"/>
</dbReference>
<evidence type="ECO:0000313" key="9">
    <source>
        <dbReference type="Proteomes" id="UP000188603"/>
    </source>
</evidence>
<keyword evidence="1 5" id="KW-0805">Transcription regulation</keyword>
<dbReference type="Gene3D" id="1.20.140.160">
    <property type="match status" value="1"/>
</dbReference>
<dbReference type="InterPro" id="IPR007624">
    <property type="entry name" value="RNA_pol_sigma70_r3"/>
</dbReference>
<dbReference type="GO" id="GO:0006352">
    <property type="term" value="P:DNA-templated transcription initiation"/>
    <property type="evidence" value="ECO:0007669"/>
    <property type="project" value="InterPro"/>
</dbReference>
<dbReference type="InterPro" id="IPR013324">
    <property type="entry name" value="RNA_pol_sigma_r3/r4-like"/>
</dbReference>
<dbReference type="PRINTS" id="PR00046">
    <property type="entry name" value="SIGMA70FCT"/>
</dbReference>
<evidence type="ECO:0000259" key="6">
    <source>
        <dbReference type="PROSITE" id="PS00715"/>
    </source>
</evidence>
<dbReference type="Pfam" id="PF04542">
    <property type="entry name" value="Sigma70_r2"/>
    <property type="match status" value="1"/>
</dbReference>
<dbReference type="PROSITE" id="PS00715">
    <property type="entry name" value="SIGMA70_1"/>
    <property type="match status" value="1"/>
</dbReference>
<dbReference type="AlphaFoldDB" id="A0A1U9K9X9"/>
<dbReference type="Pfam" id="PF04545">
    <property type="entry name" value="Sigma70_r4"/>
    <property type="match status" value="1"/>
</dbReference>
<protein>
    <recommendedName>
        <fullName evidence="5">RNA polymerase sigma factor</fullName>
    </recommendedName>
</protein>
<dbReference type="InterPro" id="IPR014284">
    <property type="entry name" value="RNA_pol_sigma-70_dom"/>
</dbReference>
<dbReference type="GO" id="GO:0003677">
    <property type="term" value="F:DNA binding"/>
    <property type="evidence" value="ECO:0007669"/>
    <property type="project" value="UniProtKB-KW"/>
</dbReference>
<evidence type="ECO:0000256" key="2">
    <source>
        <dbReference type="ARBA" id="ARBA00023082"/>
    </source>
</evidence>
<evidence type="ECO:0000259" key="7">
    <source>
        <dbReference type="PROSITE" id="PS00716"/>
    </source>
</evidence>
<organism evidence="8 9">
    <name type="scientific">Novibacillus thermophilus</name>
    <dbReference type="NCBI Taxonomy" id="1471761"/>
    <lineage>
        <taxon>Bacteria</taxon>
        <taxon>Bacillati</taxon>
        <taxon>Bacillota</taxon>
        <taxon>Bacilli</taxon>
        <taxon>Bacillales</taxon>
        <taxon>Thermoactinomycetaceae</taxon>
        <taxon>Novibacillus</taxon>
    </lineage>
</organism>
<dbReference type="KEGG" id="ntr:B0W44_15040"/>
<evidence type="ECO:0000256" key="5">
    <source>
        <dbReference type="RuleBase" id="RU362124"/>
    </source>
</evidence>